<dbReference type="InterPro" id="IPR050523">
    <property type="entry name" value="AKR_Detox_Biosynth"/>
</dbReference>
<dbReference type="Gene3D" id="3.20.20.100">
    <property type="entry name" value="NADP-dependent oxidoreductase domain"/>
    <property type="match status" value="1"/>
</dbReference>
<dbReference type="EMBL" id="JACOIJ010000028">
    <property type="protein sequence ID" value="MBD1430460.1"/>
    <property type="molecule type" value="Genomic_DNA"/>
</dbReference>
<feature type="domain" description="NADP-dependent oxidoreductase" evidence="1">
    <location>
        <begin position="17"/>
        <end position="318"/>
    </location>
</feature>
<organism evidence="2 3">
    <name type="scientific">Sphingobacterium litopenaei</name>
    <dbReference type="NCBI Taxonomy" id="2763500"/>
    <lineage>
        <taxon>Bacteria</taxon>
        <taxon>Pseudomonadati</taxon>
        <taxon>Bacteroidota</taxon>
        <taxon>Sphingobacteriia</taxon>
        <taxon>Sphingobacteriales</taxon>
        <taxon>Sphingobacteriaceae</taxon>
        <taxon>Sphingobacterium</taxon>
    </lineage>
</organism>
<accession>A0ABR7YGQ2</accession>
<evidence type="ECO:0000313" key="3">
    <source>
        <dbReference type="Proteomes" id="UP000651271"/>
    </source>
</evidence>
<protein>
    <submittedName>
        <fullName evidence="2">Aldo/keto reductase</fullName>
    </submittedName>
</protein>
<keyword evidence="3" id="KW-1185">Reference proteome</keyword>
<dbReference type="InterPro" id="IPR023210">
    <property type="entry name" value="NADP_OxRdtase_dom"/>
</dbReference>
<gene>
    <name evidence="2" type="ORF">H8B04_12955</name>
</gene>
<dbReference type="RefSeq" id="WP_165291389.1">
    <property type="nucleotide sequence ID" value="NZ_JACOIJ010000028.1"/>
</dbReference>
<dbReference type="PANTHER" id="PTHR43364:SF6">
    <property type="entry name" value="OXIDOREDUCTASE-RELATED"/>
    <property type="match status" value="1"/>
</dbReference>
<evidence type="ECO:0000259" key="1">
    <source>
        <dbReference type="Pfam" id="PF00248"/>
    </source>
</evidence>
<reference evidence="2 3" key="1">
    <citation type="submission" date="2020-08" db="EMBL/GenBank/DDBJ databases">
        <title>Sphingobacterium sp. DN04309 isolated from aquaculture water.</title>
        <authorList>
            <person name="Zhang M."/>
        </authorList>
    </citation>
    <scope>NUCLEOTIDE SEQUENCE [LARGE SCALE GENOMIC DNA]</scope>
    <source>
        <strain evidence="2 3">DN04309</strain>
    </source>
</reference>
<proteinExistence type="predicted"/>
<dbReference type="CDD" id="cd19081">
    <property type="entry name" value="AKR_AKR9C1"/>
    <property type="match status" value="1"/>
</dbReference>
<evidence type="ECO:0000313" key="2">
    <source>
        <dbReference type="EMBL" id="MBD1430460.1"/>
    </source>
</evidence>
<name>A0ABR7YGQ2_9SPHI</name>
<dbReference type="Proteomes" id="UP000651271">
    <property type="component" value="Unassembled WGS sequence"/>
</dbReference>
<sequence>MTIETIPFGQSDIQITPLIFGGNVFGWTLDEPKSFQILDDFVDKGFNAIDTSNNYSHWVEGNKGGESETIIGNWLIQRGRRDQVILMTKVGGRFGYESKPNVRGAYIKEQVEESLRRLKTDYIDLYQTHYDDEVTPIEETLRAYEDLIKEGKVRYIGASNIGPERLVESLDIAEDKNLPKYISLQPEYNLFDRAKFENLYQKLALEKQIAVIPYYSLASGFLSGKYQLEEDFAKTSRGKGIKDKYWNERGRQIVQTQKEIAEKYNVSPSAVALAWLLAQPSITAPIASATKSEHIVAFVDALQLKLAEEDIQKLTEASKY</sequence>
<dbReference type="PANTHER" id="PTHR43364">
    <property type="entry name" value="NADH-SPECIFIC METHYLGLYOXAL REDUCTASE-RELATED"/>
    <property type="match status" value="1"/>
</dbReference>
<dbReference type="Pfam" id="PF00248">
    <property type="entry name" value="Aldo_ket_red"/>
    <property type="match status" value="1"/>
</dbReference>
<dbReference type="InterPro" id="IPR036812">
    <property type="entry name" value="NAD(P)_OxRdtase_dom_sf"/>
</dbReference>
<comment type="caution">
    <text evidence="2">The sequence shown here is derived from an EMBL/GenBank/DDBJ whole genome shotgun (WGS) entry which is preliminary data.</text>
</comment>
<dbReference type="SUPFAM" id="SSF51430">
    <property type="entry name" value="NAD(P)-linked oxidoreductase"/>
    <property type="match status" value="1"/>
</dbReference>